<dbReference type="RefSeq" id="WP_369084507.1">
    <property type="nucleotide sequence ID" value="NZ_JBFSHR010000024.1"/>
</dbReference>
<name>A0ABV3Y2G6_9ACTN</name>
<dbReference type="InterPro" id="IPR027417">
    <property type="entry name" value="P-loop_NTPase"/>
</dbReference>
<dbReference type="PANTHER" id="PTHR43335">
    <property type="entry name" value="ABC TRANSPORTER, ATP-BINDING PROTEIN"/>
    <property type="match status" value="1"/>
</dbReference>
<sequence>MLEVRGVTKRFHGALALDDVTFTVKASSIVGFVGPNGAGKTTMMRAIVGITATDSGSILFCGNPLGNQSSLVVGYMPEERGLYQGMRVRDMLSYFCQLANCDPSTEVAQMLDRVDLTDKATAKVESLSLGNQQRLQLAVALVGNPRLLVLDEPFSGIDPVALERMQGILRERAASGAAVLFSSHQLELVEELCDAVIIINHGRILADTALATVQRDLSVRIRYDDKPSQERISILETFGPTRLTDGRVVEIMLSDSTNAGRLLDLVLSQGGVRDFHLGERPLTETFRTLIGKDTADAR</sequence>
<keyword evidence="7" id="KW-1185">Reference proteome</keyword>
<keyword evidence="2" id="KW-0813">Transport</keyword>
<organism evidence="6 7">
    <name type="scientific">Ferrimicrobium acidiphilum</name>
    <dbReference type="NCBI Taxonomy" id="121039"/>
    <lineage>
        <taxon>Bacteria</taxon>
        <taxon>Bacillati</taxon>
        <taxon>Actinomycetota</taxon>
        <taxon>Acidimicrobiia</taxon>
        <taxon>Acidimicrobiales</taxon>
        <taxon>Acidimicrobiaceae</taxon>
        <taxon>Ferrimicrobium</taxon>
    </lineage>
</organism>
<dbReference type="Gene3D" id="3.40.50.300">
    <property type="entry name" value="P-loop containing nucleotide triphosphate hydrolases"/>
    <property type="match status" value="1"/>
</dbReference>
<feature type="domain" description="ABC transporter" evidence="5">
    <location>
        <begin position="2"/>
        <end position="226"/>
    </location>
</feature>
<dbReference type="PANTHER" id="PTHR43335:SF4">
    <property type="entry name" value="ABC TRANSPORTER, ATP-BINDING PROTEIN"/>
    <property type="match status" value="1"/>
</dbReference>
<keyword evidence="4 6" id="KW-0067">ATP-binding</keyword>
<gene>
    <name evidence="6" type="ORF">AB6A68_07885</name>
</gene>
<evidence type="ECO:0000259" key="5">
    <source>
        <dbReference type="PROSITE" id="PS50893"/>
    </source>
</evidence>
<evidence type="ECO:0000256" key="4">
    <source>
        <dbReference type="ARBA" id="ARBA00022840"/>
    </source>
</evidence>
<dbReference type="Proteomes" id="UP001560267">
    <property type="component" value="Unassembled WGS sequence"/>
</dbReference>
<protein>
    <submittedName>
        <fullName evidence="6">ABC transporter ATP-binding protein</fullName>
    </submittedName>
</protein>
<reference evidence="6 7" key="1">
    <citation type="submission" date="2024-07" db="EMBL/GenBank/DDBJ databases">
        <title>Draft Genome Sequence of Ferrimicrobium acidiphilum Strain YE2023, Isolated from a Pulp of Bioleach Reactor.</title>
        <authorList>
            <person name="Elkina Y.A."/>
            <person name="Bulaeva A.G."/>
            <person name="Beletsky A.V."/>
            <person name="Mardanov A.V."/>
        </authorList>
    </citation>
    <scope>NUCLEOTIDE SEQUENCE [LARGE SCALE GENOMIC DNA]</scope>
    <source>
        <strain evidence="6 7">YE2023</strain>
    </source>
</reference>
<comment type="similarity">
    <text evidence="1">Belongs to the ABC transporter superfamily.</text>
</comment>
<proteinExistence type="inferred from homology"/>
<dbReference type="EMBL" id="JBFSHR010000024">
    <property type="protein sequence ID" value="MEX6429758.1"/>
    <property type="molecule type" value="Genomic_DNA"/>
</dbReference>
<evidence type="ECO:0000313" key="7">
    <source>
        <dbReference type="Proteomes" id="UP001560267"/>
    </source>
</evidence>
<dbReference type="Pfam" id="PF00005">
    <property type="entry name" value="ABC_tran"/>
    <property type="match status" value="1"/>
</dbReference>
<dbReference type="GO" id="GO:0005524">
    <property type="term" value="F:ATP binding"/>
    <property type="evidence" value="ECO:0007669"/>
    <property type="project" value="UniProtKB-KW"/>
</dbReference>
<keyword evidence="3" id="KW-0547">Nucleotide-binding</keyword>
<evidence type="ECO:0000256" key="1">
    <source>
        <dbReference type="ARBA" id="ARBA00005417"/>
    </source>
</evidence>
<dbReference type="PROSITE" id="PS50893">
    <property type="entry name" value="ABC_TRANSPORTER_2"/>
    <property type="match status" value="1"/>
</dbReference>
<dbReference type="InterPro" id="IPR017871">
    <property type="entry name" value="ABC_transporter-like_CS"/>
</dbReference>
<dbReference type="SUPFAM" id="SSF52540">
    <property type="entry name" value="P-loop containing nucleoside triphosphate hydrolases"/>
    <property type="match status" value="1"/>
</dbReference>
<dbReference type="InterPro" id="IPR003439">
    <property type="entry name" value="ABC_transporter-like_ATP-bd"/>
</dbReference>
<dbReference type="PROSITE" id="PS00211">
    <property type="entry name" value="ABC_TRANSPORTER_1"/>
    <property type="match status" value="1"/>
</dbReference>
<accession>A0ABV3Y2G6</accession>
<evidence type="ECO:0000256" key="3">
    <source>
        <dbReference type="ARBA" id="ARBA00022741"/>
    </source>
</evidence>
<evidence type="ECO:0000313" key="6">
    <source>
        <dbReference type="EMBL" id="MEX6429758.1"/>
    </source>
</evidence>
<dbReference type="InterPro" id="IPR003593">
    <property type="entry name" value="AAA+_ATPase"/>
</dbReference>
<comment type="caution">
    <text evidence="6">The sequence shown here is derived from an EMBL/GenBank/DDBJ whole genome shotgun (WGS) entry which is preliminary data.</text>
</comment>
<evidence type="ECO:0000256" key="2">
    <source>
        <dbReference type="ARBA" id="ARBA00022448"/>
    </source>
</evidence>
<dbReference type="SMART" id="SM00382">
    <property type="entry name" value="AAA"/>
    <property type="match status" value="1"/>
</dbReference>